<evidence type="ECO:0000313" key="8">
    <source>
        <dbReference type="Proteomes" id="UP001317259"/>
    </source>
</evidence>
<name>A0ABT0FUX6_9ACTN</name>
<evidence type="ECO:0000256" key="3">
    <source>
        <dbReference type="ARBA" id="ARBA00022692"/>
    </source>
</evidence>
<keyword evidence="8" id="KW-1185">Reference proteome</keyword>
<reference evidence="7 8" key="1">
    <citation type="submission" date="2022-04" db="EMBL/GenBank/DDBJ databases">
        <title>Genome draft of Actinomadura sp. ATCC 31491.</title>
        <authorList>
            <person name="Shi X."/>
            <person name="Du Y."/>
        </authorList>
    </citation>
    <scope>NUCLEOTIDE SEQUENCE [LARGE SCALE GENOMIC DNA]</scope>
    <source>
        <strain evidence="7 8">ATCC 31491</strain>
    </source>
</reference>
<protein>
    <submittedName>
        <fullName evidence="7">OPT/YSL family transporter</fullName>
    </submittedName>
</protein>
<comment type="subcellular location">
    <subcellularLocation>
        <location evidence="1">Membrane</location>
        <topology evidence="1">Multi-pass membrane protein</topology>
    </subcellularLocation>
</comment>
<keyword evidence="4" id="KW-1133">Transmembrane helix</keyword>
<dbReference type="EMBL" id="JAKRKC020000001">
    <property type="protein sequence ID" value="MCK2216140.1"/>
    <property type="molecule type" value="Genomic_DNA"/>
</dbReference>
<dbReference type="Pfam" id="PF03169">
    <property type="entry name" value="OPT"/>
    <property type="match status" value="1"/>
</dbReference>
<evidence type="ECO:0000313" key="7">
    <source>
        <dbReference type="EMBL" id="MCK2216140.1"/>
    </source>
</evidence>
<evidence type="ECO:0000256" key="4">
    <source>
        <dbReference type="ARBA" id="ARBA00022989"/>
    </source>
</evidence>
<keyword evidence="5" id="KW-0472">Membrane</keyword>
<keyword evidence="2" id="KW-0813">Transport</keyword>
<keyword evidence="3" id="KW-0812">Transmembrane</keyword>
<proteinExistence type="predicted"/>
<evidence type="ECO:0000256" key="1">
    <source>
        <dbReference type="ARBA" id="ARBA00004141"/>
    </source>
</evidence>
<sequence length="596" mass="57806">MARAPKRRRSAPEAAVSASGTAGPAALGAASGGVGRGPPRRALVVSLAIGAVLGTGLSALNVVLTFTVGTGFGGAIVVVLAGGAVLRLVRLLSWPALFVAYATASGGSLAVAGLDAAVGAALLRGGEPSWPALAGLALLANLAGIGAGLLLAPSVVSDASLRYPALWPVIDLMRTLTRPGGGEAAGDGGQRVLLVAAAAGALVAAAATLTGHDSVRLGPGLPSYVAVSLSPMLFGLGLRISGAAAVWVAGGAGYSVLTWGLSASSGGGEGYVEHLGSPYVVAVGAGLLLGYGVGFVVRERGCGGARSRLLGAGRRGAYEKGVERRVTGEGSASKALAVAAVAGGYGAVVVVLGVVLRDVPAGLFVAAGLPAMTLLFALLLNRVNAAIGLAPVAVLQYLAIVVLALLRVPAPVGYAVAGLVCCVSLASAYFVEAAKVAHHAPPGETPPRRVLLSCQAFGSAVGALAGVGLLYAVARSGAAGTAVLPAPVATAIAFLDDLLRGSARQAASAGAYLAAAGGLGAVLSWWPAAMPTMLGLGILLPPATSSAVVAGGVVRRLLRGRVVAGGGSLAATAGSGLILGGGLASAVLLPLRALLP</sequence>
<dbReference type="RefSeq" id="WP_242378403.1">
    <property type="nucleotide sequence ID" value="NZ_JAKRKC020000001.1"/>
</dbReference>
<dbReference type="Proteomes" id="UP001317259">
    <property type="component" value="Unassembled WGS sequence"/>
</dbReference>
<evidence type="ECO:0000256" key="6">
    <source>
        <dbReference type="SAM" id="MobiDB-lite"/>
    </source>
</evidence>
<comment type="caution">
    <text evidence="7">The sequence shown here is derived from an EMBL/GenBank/DDBJ whole genome shotgun (WGS) entry which is preliminary data.</text>
</comment>
<gene>
    <name evidence="7" type="ORF">MF672_020395</name>
</gene>
<accession>A0ABT0FUX6</accession>
<dbReference type="InterPro" id="IPR004813">
    <property type="entry name" value="OPT"/>
</dbReference>
<evidence type="ECO:0000256" key="5">
    <source>
        <dbReference type="ARBA" id="ARBA00023136"/>
    </source>
</evidence>
<feature type="region of interest" description="Disordered" evidence="6">
    <location>
        <begin position="1"/>
        <end position="24"/>
    </location>
</feature>
<organism evidence="7 8">
    <name type="scientific">Actinomadura luzonensis</name>
    <dbReference type="NCBI Taxonomy" id="2805427"/>
    <lineage>
        <taxon>Bacteria</taxon>
        <taxon>Bacillati</taxon>
        <taxon>Actinomycetota</taxon>
        <taxon>Actinomycetes</taxon>
        <taxon>Streptosporangiales</taxon>
        <taxon>Thermomonosporaceae</taxon>
        <taxon>Actinomadura</taxon>
    </lineage>
</organism>
<evidence type="ECO:0000256" key="2">
    <source>
        <dbReference type="ARBA" id="ARBA00022448"/>
    </source>
</evidence>